<reference evidence="1 2" key="1">
    <citation type="journal article" date="2019" name="Genome Biol. Evol.">
        <title>Insights into the evolution of the New World diploid cottons (Gossypium, subgenus Houzingenia) based on genome sequencing.</title>
        <authorList>
            <person name="Grover C.E."/>
            <person name="Arick M.A. 2nd"/>
            <person name="Thrash A."/>
            <person name="Conover J.L."/>
            <person name="Sanders W.S."/>
            <person name="Peterson D.G."/>
            <person name="Frelichowski J.E."/>
            <person name="Scheffler J.A."/>
            <person name="Scheffler B.E."/>
            <person name="Wendel J.F."/>
        </authorList>
    </citation>
    <scope>NUCLEOTIDE SEQUENCE [LARGE SCALE GENOMIC DNA]</scope>
    <source>
        <strain evidence="1">8</strain>
        <tissue evidence="1">Leaf</tissue>
    </source>
</reference>
<organism evidence="1 2">
    <name type="scientific">Gossypium trilobum</name>
    <dbReference type="NCBI Taxonomy" id="34281"/>
    <lineage>
        <taxon>Eukaryota</taxon>
        <taxon>Viridiplantae</taxon>
        <taxon>Streptophyta</taxon>
        <taxon>Embryophyta</taxon>
        <taxon>Tracheophyta</taxon>
        <taxon>Spermatophyta</taxon>
        <taxon>Magnoliopsida</taxon>
        <taxon>eudicotyledons</taxon>
        <taxon>Gunneridae</taxon>
        <taxon>Pentapetalae</taxon>
        <taxon>rosids</taxon>
        <taxon>malvids</taxon>
        <taxon>Malvales</taxon>
        <taxon>Malvaceae</taxon>
        <taxon>Malvoideae</taxon>
        <taxon>Gossypium</taxon>
    </lineage>
</organism>
<proteinExistence type="predicted"/>
<evidence type="ECO:0008006" key="3">
    <source>
        <dbReference type="Google" id="ProtNLM"/>
    </source>
</evidence>
<accession>A0A7J9FIK8</accession>
<sequence>MRWEPSNEGWLKFNDDGSALGKFSPTGCRVDFRNSKVHVIAMFQLMVDSDSIVALTWCINEKSRPWKYWHIFASIDKIKMSIHEVLFRKIGRC</sequence>
<evidence type="ECO:0000313" key="1">
    <source>
        <dbReference type="EMBL" id="MBA0785176.1"/>
    </source>
</evidence>
<gene>
    <name evidence="1" type="ORF">Gotri_025361</name>
</gene>
<dbReference type="AlphaFoldDB" id="A0A7J9FIK8"/>
<name>A0A7J9FIK8_9ROSI</name>
<dbReference type="EMBL" id="JABEZW010217942">
    <property type="protein sequence ID" value="MBA0785176.1"/>
    <property type="molecule type" value="Genomic_DNA"/>
</dbReference>
<protein>
    <recommendedName>
        <fullName evidence="3">RNase H type-1 domain-containing protein</fullName>
    </recommendedName>
</protein>
<dbReference type="Proteomes" id="UP000593568">
    <property type="component" value="Unassembled WGS sequence"/>
</dbReference>
<evidence type="ECO:0000313" key="2">
    <source>
        <dbReference type="Proteomes" id="UP000593568"/>
    </source>
</evidence>
<keyword evidence="2" id="KW-1185">Reference proteome</keyword>
<comment type="caution">
    <text evidence="1">The sequence shown here is derived from an EMBL/GenBank/DDBJ whole genome shotgun (WGS) entry which is preliminary data.</text>
</comment>